<proteinExistence type="predicted"/>
<reference evidence="1" key="2">
    <citation type="submission" date="2021-10" db="EMBL/GenBank/DDBJ databases">
        <authorList>
            <person name="Piombo E."/>
        </authorList>
    </citation>
    <scope>NUCLEOTIDE SEQUENCE</scope>
</reference>
<name>A0ACA9UAC1_BIOOC</name>
<dbReference type="EMBL" id="CADEHS020000161">
    <property type="protein sequence ID" value="CAG9950290.1"/>
    <property type="molecule type" value="Genomic_DNA"/>
</dbReference>
<organism evidence="1 2">
    <name type="scientific">Clonostachys rosea f. rosea IK726</name>
    <dbReference type="NCBI Taxonomy" id="1349383"/>
    <lineage>
        <taxon>Eukaryota</taxon>
        <taxon>Fungi</taxon>
        <taxon>Dikarya</taxon>
        <taxon>Ascomycota</taxon>
        <taxon>Pezizomycotina</taxon>
        <taxon>Sordariomycetes</taxon>
        <taxon>Hypocreomycetidae</taxon>
        <taxon>Hypocreales</taxon>
        <taxon>Bionectriaceae</taxon>
        <taxon>Clonostachys</taxon>
    </lineage>
</organism>
<gene>
    <name evidence="1" type="ORF">CRV2_00020930</name>
</gene>
<protein>
    <submittedName>
        <fullName evidence="1">Uncharacterized protein</fullName>
    </submittedName>
</protein>
<comment type="caution">
    <text evidence="1">The sequence shown here is derived from an EMBL/GenBank/DDBJ whole genome shotgun (WGS) entry which is preliminary data.</text>
</comment>
<evidence type="ECO:0000313" key="2">
    <source>
        <dbReference type="Proteomes" id="UP000836387"/>
    </source>
</evidence>
<accession>A0ACA9UAC1</accession>
<sequence>MTLNVQLDLIAAHLARASLRVTRPVELARIALPDKSAPQLVPVFRKGRLCASLMSTATSASFVVLLEFVFPERIVAALMRIVAEASFAALQANVFLRVKTLAKLIETAAPTVNAAQLALASLQTLPFARLMPTATSGSFVVRLEFVSKGITAATLMMTVDKALSVALPRSVSLEVKTPAVLTWTAAMVSAARLPIAMLASSVAPTGVCIPGTNNCTGDRDCGEGFVCGPLKTCVPRGNDSCKTNQDCGVGRVCTSSGICVLDNSPVCSSNVNCGPGLVCGPLGIAFLVAIHATSTSIARQDSFAVPRRFVSLEVKILASPTRSAEPAVLAAQQVSASPPVLLIVVPTQTVPLDSMGSDMAVIKGAAAIVIWDTRTKRSADESRGTVCVGTTIRRTGGDADTCWAARTAGSALLVGLASILTSRDTNLRGPQMNPVSQSMLRLHVLLPGTQVPSGPQTRPGPQLTFEEQTGELSRTQMPLEVQTRPTPQS</sequence>
<dbReference type="Proteomes" id="UP000836387">
    <property type="component" value="Unassembled WGS sequence"/>
</dbReference>
<reference evidence="1" key="1">
    <citation type="submission" date="2020-04" db="EMBL/GenBank/DDBJ databases">
        <authorList>
            <person name="Broberg M."/>
        </authorList>
    </citation>
    <scope>NUCLEOTIDE SEQUENCE</scope>
</reference>
<evidence type="ECO:0000313" key="1">
    <source>
        <dbReference type="EMBL" id="CAG9950290.1"/>
    </source>
</evidence>
<keyword evidence="2" id="KW-1185">Reference proteome</keyword>